<sequence length="214" mass="24306">MIQDDPPGKSRSQLALTPFLLWTSPNRKHQGMATSSIQDQMTANVFRNYAEIGHPVPKHSWTFPSPCLDGARRIHEALRSRLRHRVSSPLRNEVMKLEDVPDDLNDWHPESNNQVLDLVHTSLDLNTADGSVKLLSSYINNLHPAKHKPLYLLIESVLTLFVLMFKQVFSQVNGHDKDLYRDITPVSARIMTEKCSGMWSGYDSKYAGIMVPCI</sequence>
<keyword evidence="3" id="KW-1185">Reference proteome</keyword>
<protein>
    <recommendedName>
        <fullName evidence="1">DUF4246 domain-containing protein</fullName>
    </recommendedName>
</protein>
<dbReference type="PANTHER" id="PTHR33119">
    <property type="entry name" value="IFI3P"/>
    <property type="match status" value="1"/>
</dbReference>
<reference evidence="2" key="1">
    <citation type="submission" date="2023-03" db="EMBL/GenBank/DDBJ databases">
        <title>Massive genome expansion in bonnet fungi (Mycena s.s.) driven by repeated elements and novel gene families across ecological guilds.</title>
        <authorList>
            <consortium name="Lawrence Berkeley National Laboratory"/>
            <person name="Harder C.B."/>
            <person name="Miyauchi S."/>
            <person name="Viragh M."/>
            <person name="Kuo A."/>
            <person name="Thoen E."/>
            <person name="Andreopoulos B."/>
            <person name="Lu D."/>
            <person name="Skrede I."/>
            <person name="Drula E."/>
            <person name="Henrissat B."/>
            <person name="Morin E."/>
            <person name="Kohler A."/>
            <person name="Barry K."/>
            <person name="LaButti K."/>
            <person name="Morin E."/>
            <person name="Salamov A."/>
            <person name="Lipzen A."/>
            <person name="Mereny Z."/>
            <person name="Hegedus B."/>
            <person name="Baldrian P."/>
            <person name="Stursova M."/>
            <person name="Weitz H."/>
            <person name="Taylor A."/>
            <person name="Grigoriev I.V."/>
            <person name="Nagy L.G."/>
            <person name="Martin F."/>
            <person name="Kauserud H."/>
        </authorList>
    </citation>
    <scope>NUCLEOTIDE SEQUENCE</scope>
    <source>
        <strain evidence="2">CBHHK067</strain>
    </source>
</reference>
<dbReference type="InterPro" id="IPR025340">
    <property type="entry name" value="DUF4246"/>
</dbReference>
<evidence type="ECO:0000313" key="3">
    <source>
        <dbReference type="Proteomes" id="UP001221757"/>
    </source>
</evidence>
<feature type="domain" description="DUF4246" evidence="1">
    <location>
        <begin position="83"/>
        <end position="123"/>
    </location>
</feature>
<evidence type="ECO:0000259" key="1">
    <source>
        <dbReference type="Pfam" id="PF14033"/>
    </source>
</evidence>
<evidence type="ECO:0000313" key="2">
    <source>
        <dbReference type="EMBL" id="KAJ7677212.1"/>
    </source>
</evidence>
<dbReference type="EMBL" id="JARKIE010000140">
    <property type="protein sequence ID" value="KAJ7677212.1"/>
    <property type="molecule type" value="Genomic_DNA"/>
</dbReference>
<accession>A0AAD7D3V3</accession>
<dbReference type="Proteomes" id="UP001221757">
    <property type="component" value="Unassembled WGS sequence"/>
</dbReference>
<comment type="caution">
    <text evidence="2">The sequence shown here is derived from an EMBL/GenBank/DDBJ whole genome shotgun (WGS) entry which is preliminary data.</text>
</comment>
<dbReference type="InterPro" id="IPR049192">
    <property type="entry name" value="DUF4246_C"/>
</dbReference>
<dbReference type="PANTHER" id="PTHR33119:SF1">
    <property type="entry name" value="FE2OG DIOXYGENASE DOMAIN-CONTAINING PROTEIN"/>
    <property type="match status" value="1"/>
</dbReference>
<proteinExistence type="predicted"/>
<dbReference type="AlphaFoldDB" id="A0AAD7D3V3"/>
<organism evidence="2 3">
    <name type="scientific">Mycena rosella</name>
    <name type="common">Pink bonnet</name>
    <name type="synonym">Agaricus rosellus</name>
    <dbReference type="NCBI Taxonomy" id="1033263"/>
    <lineage>
        <taxon>Eukaryota</taxon>
        <taxon>Fungi</taxon>
        <taxon>Dikarya</taxon>
        <taxon>Basidiomycota</taxon>
        <taxon>Agaricomycotina</taxon>
        <taxon>Agaricomycetes</taxon>
        <taxon>Agaricomycetidae</taxon>
        <taxon>Agaricales</taxon>
        <taxon>Marasmiineae</taxon>
        <taxon>Mycenaceae</taxon>
        <taxon>Mycena</taxon>
    </lineage>
</organism>
<feature type="domain" description="DUF4246" evidence="1">
    <location>
        <begin position="130"/>
        <end position="178"/>
    </location>
</feature>
<dbReference type="Pfam" id="PF14033">
    <property type="entry name" value="DUF4246"/>
    <property type="match status" value="2"/>
</dbReference>
<gene>
    <name evidence="2" type="ORF">B0H17DRAFT_1139724</name>
</gene>
<name>A0AAD7D3V3_MYCRO</name>